<keyword evidence="11" id="KW-0969">Cilium</keyword>
<comment type="function">
    <text evidence="1">Needed for flagellar regrowth and assembly.</text>
</comment>
<evidence type="ECO:0000256" key="5">
    <source>
        <dbReference type="ARBA" id="ARBA00022795"/>
    </source>
</evidence>
<feature type="coiled-coil region" evidence="8">
    <location>
        <begin position="99"/>
        <end position="126"/>
    </location>
</feature>
<dbReference type="AlphaFoldDB" id="A0A9X0QIF8"/>
<dbReference type="GO" id="GO:0015031">
    <property type="term" value="P:protein transport"/>
    <property type="evidence" value="ECO:0007669"/>
    <property type="project" value="UniProtKB-KW"/>
</dbReference>
<dbReference type="Pfam" id="PF02108">
    <property type="entry name" value="FliH"/>
    <property type="match status" value="1"/>
</dbReference>
<dbReference type="GO" id="GO:0044781">
    <property type="term" value="P:bacterial-type flagellum organization"/>
    <property type="evidence" value="ECO:0007669"/>
    <property type="project" value="UniProtKB-KW"/>
</dbReference>
<keyword evidence="7" id="KW-1006">Bacterial flagellum protein export</keyword>
<dbReference type="Proteomes" id="UP000535182">
    <property type="component" value="Unassembled WGS sequence"/>
</dbReference>
<keyword evidence="11" id="KW-0282">Flagellum</keyword>
<dbReference type="RefSeq" id="WP_183980658.1">
    <property type="nucleotide sequence ID" value="NZ_JACHEB010000012.1"/>
</dbReference>
<comment type="similarity">
    <text evidence="2">Belongs to the FliH family.</text>
</comment>
<evidence type="ECO:0000256" key="7">
    <source>
        <dbReference type="ARBA" id="ARBA00023225"/>
    </source>
</evidence>
<dbReference type="PANTHER" id="PTHR34982:SF1">
    <property type="entry name" value="FLAGELLAR ASSEMBLY PROTEIN FLIH"/>
    <property type="match status" value="1"/>
</dbReference>
<sequence>MISPSESAGADANDSAAVRSPERLMKPGVKNISRLEFYPLDRPAFVADSESENEIAGAETLLPEKEALVGPQQSQAEQMSDRVEIARSEATAEARLLWQAELEEAIGKERSRLQRVEEEFRQQRTKYFAGVESEIVRLALAIATRVLHREAKLDPLLLAGVVKVALEKVAKDSSVVLRVPASEVERWRDAFAENQESALKLVGDERLGTSECVLETNVGRVELGVRAQLEEIERGFFDLLQQRPA</sequence>
<keyword evidence="5" id="KW-1005">Bacterial flagellum biogenesis</keyword>
<keyword evidence="11" id="KW-0966">Cell projection</keyword>
<dbReference type="PANTHER" id="PTHR34982">
    <property type="entry name" value="YOP PROTEINS TRANSLOCATION PROTEIN L"/>
    <property type="match status" value="1"/>
</dbReference>
<dbReference type="InterPro" id="IPR051472">
    <property type="entry name" value="T3SS_Stator/FliH"/>
</dbReference>
<keyword evidence="8" id="KW-0175">Coiled coil</keyword>
<dbReference type="EMBL" id="JACHEB010000012">
    <property type="protein sequence ID" value="MBB5330844.1"/>
    <property type="molecule type" value="Genomic_DNA"/>
</dbReference>
<evidence type="ECO:0000313" key="11">
    <source>
        <dbReference type="EMBL" id="MBB5330844.1"/>
    </source>
</evidence>
<evidence type="ECO:0000256" key="8">
    <source>
        <dbReference type="SAM" id="Coils"/>
    </source>
</evidence>
<keyword evidence="6" id="KW-0653">Protein transport</keyword>
<keyword evidence="12" id="KW-1185">Reference proteome</keyword>
<dbReference type="GO" id="GO:0005829">
    <property type="term" value="C:cytosol"/>
    <property type="evidence" value="ECO:0007669"/>
    <property type="project" value="TreeGrafter"/>
</dbReference>
<evidence type="ECO:0000256" key="3">
    <source>
        <dbReference type="ARBA" id="ARBA00016507"/>
    </source>
</evidence>
<evidence type="ECO:0000259" key="10">
    <source>
        <dbReference type="Pfam" id="PF02108"/>
    </source>
</evidence>
<keyword evidence="4" id="KW-0813">Transport</keyword>
<protein>
    <recommendedName>
        <fullName evidence="3">Flagellar assembly protein FliH</fullName>
    </recommendedName>
</protein>
<name>A0A9X0QIF8_9BACT</name>
<proteinExistence type="inferred from homology"/>
<evidence type="ECO:0000256" key="6">
    <source>
        <dbReference type="ARBA" id="ARBA00022927"/>
    </source>
</evidence>
<evidence type="ECO:0000256" key="2">
    <source>
        <dbReference type="ARBA" id="ARBA00006602"/>
    </source>
</evidence>
<evidence type="ECO:0000256" key="1">
    <source>
        <dbReference type="ARBA" id="ARBA00003041"/>
    </source>
</evidence>
<evidence type="ECO:0000313" key="12">
    <source>
        <dbReference type="Proteomes" id="UP000535182"/>
    </source>
</evidence>
<comment type="caution">
    <text evidence="11">The sequence shown here is derived from an EMBL/GenBank/DDBJ whole genome shotgun (WGS) entry which is preliminary data.</text>
</comment>
<organism evidence="11 12">
    <name type="scientific">Tunturiibacter gelidiferens</name>
    <dbReference type="NCBI Taxonomy" id="3069689"/>
    <lineage>
        <taxon>Bacteria</taxon>
        <taxon>Pseudomonadati</taxon>
        <taxon>Acidobacteriota</taxon>
        <taxon>Terriglobia</taxon>
        <taxon>Terriglobales</taxon>
        <taxon>Acidobacteriaceae</taxon>
        <taxon>Tunturiibacter</taxon>
    </lineage>
</organism>
<accession>A0A9X0QIF8</accession>
<evidence type="ECO:0000256" key="9">
    <source>
        <dbReference type="SAM" id="MobiDB-lite"/>
    </source>
</evidence>
<feature type="region of interest" description="Disordered" evidence="9">
    <location>
        <begin position="1"/>
        <end position="24"/>
    </location>
</feature>
<evidence type="ECO:0000256" key="4">
    <source>
        <dbReference type="ARBA" id="ARBA00022448"/>
    </source>
</evidence>
<feature type="domain" description="Flagellar assembly protein FliH/Type III secretion system HrpE" evidence="10">
    <location>
        <begin position="109"/>
        <end position="231"/>
    </location>
</feature>
<gene>
    <name evidence="11" type="ORF">HDF14_004481</name>
</gene>
<reference evidence="11 12" key="1">
    <citation type="submission" date="2020-08" db="EMBL/GenBank/DDBJ databases">
        <title>Genomic Encyclopedia of Type Strains, Phase IV (KMG-V): Genome sequencing to study the core and pangenomes of soil and plant-associated prokaryotes.</title>
        <authorList>
            <person name="Whitman W."/>
        </authorList>
    </citation>
    <scope>NUCLEOTIDE SEQUENCE [LARGE SCALE GENOMIC DNA]</scope>
    <source>
        <strain evidence="11 12">X5P2</strain>
    </source>
</reference>
<dbReference type="InterPro" id="IPR018035">
    <property type="entry name" value="Flagellar_FliH/T3SS_HrpE"/>
</dbReference>